<evidence type="ECO:0000313" key="4">
    <source>
        <dbReference type="Proteomes" id="UP001500621"/>
    </source>
</evidence>
<accession>A0ABP8VRC6</accession>
<dbReference type="RefSeq" id="WP_345262267.1">
    <property type="nucleotide sequence ID" value="NZ_BAABIM010000001.1"/>
</dbReference>
<protein>
    <recommendedName>
        <fullName evidence="2">BioF2-like acetyltransferase domain-containing protein</fullName>
    </recommendedName>
</protein>
<dbReference type="Proteomes" id="UP001500621">
    <property type="component" value="Unassembled WGS sequence"/>
</dbReference>
<feature type="domain" description="BioF2-like acetyltransferase" evidence="2">
    <location>
        <begin position="181"/>
        <end position="333"/>
    </location>
</feature>
<evidence type="ECO:0000259" key="2">
    <source>
        <dbReference type="Pfam" id="PF13480"/>
    </source>
</evidence>
<name>A0ABP8VRC6_9ACTN</name>
<evidence type="ECO:0000313" key="3">
    <source>
        <dbReference type="EMBL" id="GAA4669833.1"/>
    </source>
</evidence>
<dbReference type="Pfam" id="PF13480">
    <property type="entry name" value="Acetyltransf_6"/>
    <property type="match status" value="1"/>
</dbReference>
<gene>
    <name evidence="3" type="ORF">GCM10023226_02890</name>
</gene>
<feature type="region of interest" description="Disordered" evidence="1">
    <location>
        <begin position="132"/>
        <end position="157"/>
    </location>
</feature>
<proteinExistence type="predicted"/>
<reference evidence="4" key="1">
    <citation type="journal article" date="2019" name="Int. J. Syst. Evol. Microbiol.">
        <title>The Global Catalogue of Microorganisms (GCM) 10K type strain sequencing project: providing services to taxonomists for standard genome sequencing and annotation.</title>
        <authorList>
            <consortium name="The Broad Institute Genomics Platform"/>
            <consortium name="The Broad Institute Genome Sequencing Center for Infectious Disease"/>
            <person name="Wu L."/>
            <person name="Ma J."/>
        </authorList>
    </citation>
    <scope>NUCLEOTIDE SEQUENCE [LARGE SCALE GENOMIC DNA]</scope>
    <source>
        <strain evidence="4">JCM 18127</strain>
    </source>
</reference>
<comment type="caution">
    <text evidence="3">The sequence shown here is derived from an EMBL/GenBank/DDBJ whole genome shotgun (WGS) entry which is preliminary data.</text>
</comment>
<keyword evidence="4" id="KW-1185">Reference proteome</keyword>
<dbReference type="SUPFAM" id="SSF55729">
    <property type="entry name" value="Acyl-CoA N-acyltransferases (Nat)"/>
    <property type="match status" value="1"/>
</dbReference>
<evidence type="ECO:0000256" key="1">
    <source>
        <dbReference type="SAM" id="MobiDB-lite"/>
    </source>
</evidence>
<dbReference type="InterPro" id="IPR038740">
    <property type="entry name" value="BioF2-like_GNAT_dom"/>
</dbReference>
<dbReference type="EMBL" id="BAABIM010000001">
    <property type="protein sequence ID" value="GAA4669833.1"/>
    <property type="molecule type" value="Genomic_DNA"/>
</dbReference>
<dbReference type="InterPro" id="IPR016181">
    <property type="entry name" value="Acyl_CoA_acyltransferase"/>
</dbReference>
<organism evidence="3 4">
    <name type="scientific">Nocardioides nanhaiensis</name>
    <dbReference type="NCBI Taxonomy" id="1476871"/>
    <lineage>
        <taxon>Bacteria</taxon>
        <taxon>Bacillati</taxon>
        <taxon>Actinomycetota</taxon>
        <taxon>Actinomycetes</taxon>
        <taxon>Propionibacteriales</taxon>
        <taxon>Nocardioidaceae</taxon>
        <taxon>Nocardioides</taxon>
    </lineage>
</organism>
<sequence length="379" mass="41291">MTTSAVAPPAARLRTELVTRPEQARALAPEWEALARRSGAGPLSLPDYCLDWWHHLGRGRLLVATVRDQDGSLLALAPLHERGLGPARVVRWLGHGLGTVAQVLLEPGREDAARALWAAVARRGRVLELTETRADRPGVPDPAALDGPSRRTTVTPRDECPVCDLTDDDGLGVVRAQGNKNLRKSLKRADAALEQRGATFDVEVATDRPGFEALLPAVREVFDDAEADRPRQHFLRPPYEPMTLDYLRRRFDDGAAVLLVGHVGGRPIAFQAGMVDAGPDTDGGTVSLWLARFHPEFADLKPGYLLQRATFTWAARAGLRRVDLLLGASQTKRQWSTDSYGTLQVTSGHPLLLRVASAAEAVLARRRERATAPAEPNGD</sequence>
<dbReference type="Gene3D" id="3.40.630.30">
    <property type="match status" value="1"/>
</dbReference>